<evidence type="ECO:0000313" key="1">
    <source>
        <dbReference type="EMBL" id="TQJ17883.1"/>
    </source>
</evidence>
<keyword evidence="2" id="KW-1185">Reference proteome</keyword>
<accession>A0A542ERA0</accession>
<organism evidence="1 2">
    <name type="scientific">Kribbella jejuensis</name>
    <dbReference type="NCBI Taxonomy" id="236068"/>
    <lineage>
        <taxon>Bacteria</taxon>
        <taxon>Bacillati</taxon>
        <taxon>Actinomycetota</taxon>
        <taxon>Actinomycetes</taxon>
        <taxon>Propionibacteriales</taxon>
        <taxon>Kribbellaceae</taxon>
        <taxon>Kribbella</taxon>
    </lineage>
</organism>
<name>A0A542ERA0_9ACTN</name>
<protein>
    <submittedName>
        <fullName evidence="1">Uncharacterized protein</fullName>
    </submittedName>
</protein>
<dbReference type="EMBL" id="VFMM01000001">
    <property type="protein sequence ID" value="TQJ17883.1"/>
    <property type="molecule type" value="Genomic_DNA"/>
</dbReference>
<comment type="caution">
    <text evidence="1">The sequence shown here is derived from an EMBL/GenBank/DDBJ whole genome shotgun (WGS) entry which is preliminary data.</text>
</comment>
<dbReference type="Proteomes" id="UP000316298">
    <property type="component" value="Unassembled WGS sequence"/>
</dbReference>
<proteinExistence type="predicted"/>
<gene>
    <name evidence="1" type="ORF">FB475_2013</name>
</gene>
<sequence length="224" mass="23761">MLQRVCPLRSAVCRRGRYDGPHARRLCRTSRLRRLGPAARPAACGVRRSTRAARSRVWAGVHHRTSGVEVGASPYPSHAGGPSYWGRRVDRRTRVARWGGVPAGGGRSVVRARRGEPRCLGWREGLYPTGAVSRRGGAACVRVAGGVSYVRGAVGRRGWGGGRGVVSGRRGEPAWWGRGSGVVAGRRGGRRRGVVGGLSWTAEHRPAAGLPGGACAVELLPEGQ</sequence>
<reference evidence="1 2" key="1">
    <citation type="submission" date="2019-06" db="EMBL/GenBank/DDBJ databases">
        <title>Sequencing the genomes of 1000 actinobacteria strains.</title>
        <authorList>
            <person name="Klenk H.-P."/>
        </authorList>
    </citation>
    <scope>NUCLEOTIDE SEQUENCE [LARGE SCALE GENOMIC DNA]</scope>
    <source>
        <strain evidence="1 2">DSM 17305</strain>
    </source>
</reference>
<evidence type="ECO:0000313" key="2">
    <source>
        <dbReference type="Proteomes" id="UP000316298"/>
    </source>
</evidence>
<dbReference type="AlphaFoldDB" id="A0A542ERA0"/>